<dbReference type="InterPro" id="IPR033121">
    <property type="entry name" value="PEPTIDASE_A1"/>
</dbReference>
<comment type="subcellular location">
    <subcellularLocation>
        <location evidence="1">Secreted</location>
    </subcellularLocation>
</comment>
<keyword evidence="6" id="KW-0378">Hydrolase</keyword>
<keyword evidence="5" id="KW-0064">Aspartyl protease</keyword>
<dbReference type="InterPro" id="IPR051708">
    <property type="entry name" value="Plant_Aspart_Prot_A1"/>
</dbReference>
<dbReference type="EMBL" id="QJKJ01004333">
    <property type="protein sequence ID" value="RDX94586.1"/>
    <property type="molecule type" value="Genomic_DNA"/>
</dbReference>
<keyword evidence="8" id="KW-0732">Signal</keyword>
<dbReference type="CDD" id="cd05476">
    <property type="entry name" value="pepsin_A_like_plant"/>
    <property type="match status" value="1"/>
</dbReference>
<keyword evidence="11" id="KW-1185">Reference proteome</keyword>
<dbReference type="Proteomes" id="UP000257109">
    <property type="component" value="Unassembled WGS sequence"/>
</dbReference>
<proteinExistence type="inferred from homology"/>
<dbReference type="InterPro" id="IPR034161">
    <property type="entry name" value="Pepsin-like_plant"/>
</dbReference>
<protein>
    <submittedName>
        <fullName evidence="10">Aspartic protease</fullName>
    </submittedName>
</protein>
<dbReference type="Gene3D" id="2.40.70.10">
    <property type="entry name" value="Acid Proteases"/>
    <property type="match status" value="2"/>
</dbReference>
<evidence type="ECO:0000256" key="5">
    <source>
        <dbReference type="ARBA" id="ARBA00022750"/>
    </source>
</evidence>
<dbReference type="FunFam" id="2.40.70.10:FF:000051">
    <property type="entry name" value="Putative aspartic protease"/>
    <property type="match status" value="1"/>
</dbReference>
<feature type="signal peptide" evidence="8">
    <location>
        <begin position="1"/>
        <end position="18"/>
    </location>
</feature>
<accession>A0A371GVU5</accession>
<feature type="non-terminal residue" evidence="10">
    <location>
        <position position="1"/>
    </location>
</feature>
<evidence type="ECO:0000313" key="10">
    <source>
        <dbReference type="EMBL" id="RDX94586.1"/>
    </source>
</evidence>
<dbReference type="InterPro" id="IPR021109">
    <property type="entry name" value="Peptidase_aspartic_dom_sf"/>
</dbReference>
<organism evidence="10 11">
    <name type="scientific">Mucuna pruriens</name>
    <name type="common">Velvet bean</name>
    <name type="synonym">Dolichos pruriens</name>
    <dbReference type="NCBI Taxonomy" id="157652"/>
    <lineage>
        <taxon>Eukaryota</taxon>
        <taxon>Viridiplantae</taxon>
        <taxon>Streptophyta</taxon>
        <taxon>Embryophyta</taxon>
        <taxon>Tracheophyta</taxon>
        <taxon>Spermatophyta</taxon>
        <taxon>Magnoliopsida</taxon>
        <taxon>eudicotyledons</taxon>
        <taxon>Gunneridae</taxon>
        <taxon>Pentapetalae</taxon>
        <taxon>rosids</taxon>
        <taxon>fabids</taxon>
        <taxon>Fabales</taxon>
        <taxon>Fabaceae</taxon>
        <taxon>Papilionoideae</taxon>
        <taxon>50 kb inversion clade</taxon>
        <taxon>NPAAA clade</taxon>
        <taxon>indigoferoid/millettioid clade</taxon>
        <taxon>Phaseoleae</taxon>
        <taxon>Mucuna</taxon>
    </lineage>
</organism>
<dbReference type="Pfam" id="PF14541">
    <property type="entry name" value="TAXi_C"/>
    <property type="match status" value="1"/>
</dbReference>
<dbReference type="Pfam" id="PF14543">
    <property type="entry name" value="TAXi_N"/>
    <property type="match status" value="1"/>
</dbReference>
<name>A0A371GVU5_MUCPR</name>
<dbReference type="SUPFAM" id="SSF50630">
    <property type="entry name" value="Acid proteases"/>
    <property type="match status" value="1"/>
</dbReference>
<dbReference type="OrthoDB" id="2747330at2759"/>
<evidence type="ECO:0000256" key="4">
    <source>
        <dbReference type="ARBA" id="ARBA00022670"/>
    </source>
</evidence>
<sequence>MRFVLVLYSLSIASFAEATKSVRGLSIDLIHRDSPLSPFYNTSLTPSERIKNAALRTIARSNRVGHLVNAGPLSNTITISDENLAEYLMRFYIGTPPMERFGIADTGSDLIWVQCSPCKKCIPQDNPLFDPRKSSTFKTVPCDSQPCTLLSKNQHACARSGECLYEYHYADKSFTSGKLGVDFINFGSKGGGKVATFHKLTFGCGFYNNETVAEMSMPKNTGLVGLGAGPLSLISQLGDEIGHKFSYCLLPFYSNSTSKLIFGSEAMEKVKRVFSTPLILKPSLPPFYFLNLEGISVGKKKVKTIKRQTEGNMVIDSGTPLTILEQGFYHKLVTLVKEVMGVKETKQKPSNAYHFCFKYDTDAEFPDFVFHFTGTKVRVNPQNIFDWFGEDLFCMSMHPTSEHGFPILGSRVQVGFRVEYDLKRGKLSFAPTDCIKN</sequence>
<evidence type="ECO:0000256" key="6">
    <source>
        <dbReference type="ARBA" id="ARBA00022801"/>
    </source>
</evidence>
<evidence type="ECO:0000259" key="9">
    <source>
        <dbReference type="PROSITE" id="PS51767"/>
    </source>
</evidence>
<reference evidence="10" key="1">
    <citation type="submission" date="2018-05" db="EMBL/GenBank/DDBJ databases">
        <title>Draft genome of Mucuna pruriens seed.</title>
        <authorList>
            <person name="Nnadi N.E."/>
            <person name="Vos R."/>
            <person name="Hasami M.H."/>
            <person name="Devisetty U.K."/>
            <person name="Aguiy J.C."/>
        </authorList>
    </citation>
    <scope>NUCLEOTIDE SEQUENCE [LARGE SCALE GENOMIC DNA]</scope>
    <source>
        <strain evidence="10">JCA_2017</strain>
    </source>
</reference>
<evidence type="ECO:0000256" key="3">
    <source>
        <dbReference type="ARBA" id="ARBA00022525"/>
    </source>
</evidence>
<dbReference type="AlphaFoldDB" id="A0A371GVU5"/>
<dbReference type="PROSITE" id="PS51767">
    <property type="entry name" value="PEPTIDASE_A1"/>
    <property type="match status" value="1"/>
</dbReference>
<dbReference type="PANTHER" id="PTHR47967">
    <property type="entry name" value="OS07G0603500 PROTEIN-RELATED"/>
    <property type="match status" value="1"/>
</dbReference>
<evidence type="ECO:0000256" key="1">
    <source>
        <dbReference type="ARBA" id="ARBA00004613"/>
    </source>
</evidence>
<evidence type="ECO:0000313" key="11">
    <source>
        <dbReference type="Proteomes" id="UP000257109"/>
    </source>
</evidence>
<keyword evidence="7" id="KW-0325">Glycoprotein</keyword>
<keyword evidence="3" id="KW-0964">Secreted</keyword>
<dbReference type="InterPro" id="IPR032861">
    <property type="entry name" value="TAXi_N"/>
</dbReference>
<gene>
    <name evidence="10" type="ORF">CR513_23014</name>
</gene>
<evidence type="ECO:0000256" key="7">
    <source>
        <dbReference type="ARBA" id="ARBA00023180"/>
    </source>
</evidence>
<comment type="similarity">
    <text evidence="2">Belongs to the peptidase A1 family.</text>
</comment>
<dbReference type="FunFam" id="2.40.70.10:FF:000050">
    <property type="entry name" value="Aspartic proteinase CDR1"/>
    <property type="match status" value="1"/>
</dbReference>
<dbReference type="GO" id="GO:0006508">
    <property type="term" value="P:proteolysis"/>
    <property type="evidence" value="ECO:0007669"/>
    <property type="project" value="UniProtKB-KW"/>
</dbReference>
<keyword evidence="4 10" id="KW-0645">Protease</keyword>
<evidence type="ECO:0000256" key="2">
    <source>
        <dbReference type="ARBA" id="ARBA00007447"/>
    </source>
</evidence>
<dbReference type="GO" id="GO:0004190">
    <property type="term" value="F:aspartic-type endopeptidase activity"/>
    <property type="evidence" value="ECO:0007669"/>
    <property type="project" value="UniProtKB-KW"/>
</dbReference>
<dbReference type="InterPro" id="IPR032799">
    <property type="entry name" value="TAXi_C"/>
</dbReference>
<feature type="domain" description="Peptidase A1" evidence="9">
    <location>
        <begin position="87"/>
        <end position="430"/>
    </location>
</feature>
<comment type="caution">
    <text evidence="10">The sequence shown here is derived from an EMBL/GenBank/DDBJ whole genome shotgun (WGS) entry which is preliminary data.</text>
</comment>
<evidence type="ECO:0000256" key="8">
    <source>
        <dbReference type="SAM" id="SignalP"/>
    </source>
</evidence>
<feature type="chain" id="PRO_5016778402" evidence="8">
    <location>
        <begin position="19"/>
        <end position="437"/>
    </location>
</feature>
<dbReference type="GO" id="GO:0005576">
    <property type="term" value="C:extracellular region"/>
    <property type="evidence" value="ECO:0007669"/>
    <property type="project" value="UniProtKB-SubCell"/>
</dbReference>
<dbReference type="PANTHER" id="PTHR47967:SF128">
    <property type="entry name" value="ASPARTIC PROTEINASE CDR1-LIKE"/>
    <property type="match status" value="1"/>
</dbReference>